<accession>A0A2U3KHC6</accession>
<gene>
    <name evidence="1" type="ORF">SBA1_230003</name>
</gene>
<sequence length="77" mass="8029">MEVGGVDQHGSALGLARLAEDGDIRCKVEASPISVPSPPYDDFPSPYVGPMAVGDFKKLDLATANLSDGTVSILLQQ</sequence>
<proteinExistence type="predicted"/>
<organism evidence="1 2">
    <name type="scientific">Candidatus Sulfotelmatobacter kueseliae</name>
    <dbReference type="NCBI Taxonomy" id="2042962"/>
    <lineage>
        <taxon>Bacteria</taxon>
        <taxon>Pseudomonadati</taxon>
        <taxon>Acidobacteriota</taxon>
        <taxon>Terriglobia</taxon>
        <taxon>Terriglobales</taxon>
        <taxon>Candidatus Korobacteraceae</taxon>
        <taxon>Candidatus Sulfotelmatobacter</taxon>
    </lineage>
</organism>
<evidence type="ECO:0000313" key="2">
    <source>
        <dbReference type="Proteomes" id="UP000238701"/>
    </source>
</evidence>
<dbReference type="EMBL" id="OMOD01000115">
    <property type="protein sequence ID" value="SPF38937.1"/>
    <property type="molecule type" value="Genomic_DNA"/>
</dbReference>
<evidence type="ECO:0000313" key="1">
    <source>
        <dbReference type="EMBL" id="SPF38937.1"/>
    </source>
</evidence>
<dbReference type="AlphaFoldDB" id="A0A2U3KHC6"/>
<name>A0A2U3KHC6_9BACT</name>
<protein>
    <submittedName>
        <fullName evidence="1">Uncharacterized protein</fullName>
    </submittedName>
</protein>
<dbReference type="Proteomes" id="UP000238701">
    <property type="component" value="Unassembled WGS sequence"/>
</dbReference>
<reference evidence="2" key="1">
    <citation type="submission" date="2018-02" db="EMBL/GenBank/DDBJ databases">
        <authorList>
            <person name="Hausmann B."/>
        </authorList>
    </citation>
    <scope>NUCLEOTIDE SEQUENCE [LARGE SCALE GENOMIC DNA]</scope>
    <source>
        <strain evidence="2">Peat soil MAG SbA1</strain>
    </source>
</reference>